<feature type="compositionally biased region" description="Basic and acidic residues" evidence="1">
    <location>
        <begin position="150"/>
        <end position="162"/>
    </location>
</feature>
<evidence type="ECO:0000256" key="1">
    <source>
        <dbReference type="SAM" id="MobiDB-lite"/>
    </source>
</evidence>
<comment type="caution">
    <text evidence="2">The sequence shown here is derived from an EMBL/GenBank/DDBJ whole genome shotgun (WGS) entry which is preliminary data.</text>
</comment>
<protein>
    <submittedName>
        <fullName evidence="2">Uncharacterized protein</fullName>
    </submittedName>
</protein>
<dbReference type="PANTHER" id="PTHR33621">
    <property type="entry name" value="ASPARTIC/GLUTAMIC ACID-RICH PROTEIN"/>
    <property type="match status" value="1"/>
</dbReference>
<dbReference type="Proteomes" id="UP000823775">
    <property type="component" value="Unassembled WGS sequence"/>
</dbReference>
<dbReference type="PANTHER" id="PTHR33621:SF2">
    <property type="entry name" value="RIBOSOMAL L1 DOMAIN-CONTAINING PROTEIN"/>
    <property type="match status" value="1"/>
</dbReference>
<accession>A0ABS8S2Y8</accession>
<feature type="region of interest" description="Disordered" evidence="1">
    <location>
        <begin position="297"/>
        <end position="324"/>
    </location>
</feature>
<keyword evidence="3" id="KW-1185">Reference proteome</keyword>
<evidence type="ECO:0000313" key="3">
    <source>
        <dbReference type="Proteomes" id="UP000823775"/>
    </source>
</evidence>
<reference evidence="2 3" key="1">
    <citation type="journal article" date="2021" name="BMC Genomics">
        <title>Datura genome reveals duplications of psychoactive alkaloid biosynthetic genes and high mutation rate following tissue culture.</title>
        <authorList>
            <person name="Rajewski A."/>
            <person name="Carter-House D."/>
            <person name="Stajich J."/>
            <person name="Litt A."/>
        </authorList>
    </citation>
    <scope>NUCLEOTIDE SEQUENCE [LARGE SCALE GENOMIC DNA]</scope>
    <source>
        <strain evidence="2">AR-01</strain>
    </source>
</reference>
<feature type="compositionally biased region" description="Polar residues" evidence="1">
    <location>
        <begin position="66"/>
        <end position="76"/>
    </location>
</feature>
<feature type="region of interest" description="Disordered" evidence="1">
    <location>
        <begin position="52"/>
        <end position="130"/>
    </location>
</feature>
<sequence>MDFHSLTRRELQALCKKNKIPANMTNVSMADALQSLEFVDGIEEVLKPCESDVANSSMESPGKSEALTSVPQTGRRTTQRKTIKHDSETLETSTRSHCRTRGTAVRDADEAKNDMHETPALPTTRRRAATTSVRAKLESVMKECEPKEKIGYQDEEEKKDVPKTPAAALTSQRKEVKAKSSVRQVYSTRRSVRLAGKSMQESSTQEDEKSGGTLTFDAVSEETDESLEVDYVHKTEELNKNGIDLKSSESLDIKNESDTVTGQDSNTLVQNEIHMEDGVQQDNGNDLVVVALDTKAKEGSEEGSLGQNNNGGSEEVSGAEPIEESEIDAEAKKEEEFLHKNQSMGDDSTRNSDITNVVLIKQLHEQDEPHCGDTTDFVEENDGEGEDNFNQMFECQMDEGAECNSDVAGKQELIGEPVSVNPDTKIHFHEVNLFEQFNSEVETKVRASQKKCLTNMQANIDSLEVSLFEQFNVEVDAKVSGNQQKCQTTMEDAGEEEPIEEYDVDCTEANVDAPADALEFAGEEEPMEEFEVDYAEATVDAPADALEVAGEEEPMEEYDDRTEANVDAPADSLEVPGEESMEKYDVFCTEANVDAPADVFEVDYAEATVESAAHNLPPLPLIPDAAQEGECEVKVSVSETNTEVAGEEPMEEFEIDHAEANMDTAHALPSPASLIPNAAPEPVFTLALDHMQNPYALASTNPELITQTPLENSSEATSIGQILVSDNKENLVCMKENKGTSGNNKQPLENLSLRKLTKMLKDLKISKDPSGKEAAISRSALQILPKDSLTSENTN</sequence>
<organism evidence="2 3">
    <name type="scientific">Datura stramonium</name>
    <name type="common">Jimsonweed</name>
    <name type="synonym">Common thornapple</name>
    <dbReference type="NCBI Taxonomy" id="4076"/>
    <lineage>
        <taxon>Eukaryota</taxon>
        <taxon>Viridiplantae</taxon>
        <taxon>Streptophyta</taxon>
        <taxon>Embryophyta</taxon>
        <taxon>Tracheophyta</taxon>
        <taxon>Spermatophyta</taxon>
        <taxon>Magnoliopsida</taxon>
        <taxon>eudicotyledons</taxon>
        <taxon>Gunneridae</taxon>
        <taxon>Pentapetalae</taxon>
        <taxon>asterids</taxon>
        <taxon>lamiids</taxon>
        <taxon>Solanales</taxon>
        <taxon>Solanaceae</taxon>
        <taxon>Solanoideae</taxon>
        <taxon>Datureae</taxon>
        <taxon>Datura</taxon>
    </lineage>
</organism>
<proteinExistence type="predicted"/>
<gene>
    <name evidence="2" type="ORF">HAX54_020904</name>
</gene>
<name>A0ABS8S2Y8_DATST</name>
<feature type="region of interest" description="Disordered" evidence="1">
    <location>
        <begin position="150"/>
        <end position="215"/>
    </location>
</feature>
<evidence type="ECO:0000313" key="2">
    <source>
        <dbReference type="EMBL" id="MCD7453435.1"/>
    </source>
</evidence>
<feature type="compositionally biased region" description="Basic and acidic residues" evidence="1">
    <location>
        <begin position="104"/>
        <end position="117"/>
    </location>
</feature>
<dbReference type="EMBL" id="JACEIK010000251">
    <property type="protein sequence ID" value="MCD7453435.1"/>
    <property type="molecule type" value="Genomic_DNA"/>
</dbReference>